<dbReference type="InterPro" id="IPR050377">
    <property type="entry name" value="Radical_SAM_PqqE_MftC-like"/>
</dbReference>
<dbReference type="Proteomes" id="UP000502260">
    <property type="component" value="Chromosome"/>
</dbReference>
<organism evidence="7 8">
    <name type="scientific">Sulfurimicrobium lacus</name>
    <dbReference type="NCBI Taxonomy" id="2715678"/>
    <lineage>
        <taxon>Bacteria</taxon>
        <taxon>Pseudomonadati</taxon>
        <taxon>Pseudomonadota</taxon>
        <taxon>Betaproteobacteria</taxon>
        <taxon>Nitrosomonadales</taxon>
        <taxon>Sulfuricellaceae</taxon>
        <taxon>Sulfurimicrobium</taxon>
    </lineage>
</organism>
<dbReference type="SFLD" id="SFLDG01067">
    <property type="entry name" value="SPASM/twitch_domain_containing"/>
    <property type="match status" value="1"/>
</dbReference>
<keyword evidence="5" id="KW-0411">Iron-sulfur</keyword>
<evidence type="ECO:0000256" key="3">
    <source>
        <dbReference type="ARBA" id="ARBA00022723"/>
    </source>
</evidence>
<dbReference type="KEGG" id="slac:SKTS_18260"/>
<dbReference type="AlphaFoldDB" id="A0A6F8VC85"/>
<keyword evidence="3" id="KW-0479">Metal-binding</keyword>
<dbReference type="Gene3D" id="3.20.20.70">
    <property type="entry name" value="Aldolase class I"/>
    <property type="match status" value="1"/>
</dbReference>
<evidence type="ECO:0000256" key="5">
    <source>
        <dbReference type="ARBA" id="ARBA00023014"/>
    </source>
</evidence>
<dbReference type="GO" id="GO:0051536">
    <property type="term" value="F:iron-sulfur cluster binding"/>
    <property type="evidence" value="ECO:0007669"/>
    <property type="project" value="UniProtKB-KW"/>
</dbReference>
<dbReference type="Pfam" id="PF04055">
    <property type="entry name" value="Radical_SAM"/>
    <property type="match status" value="1"/>
</dbReference>
<evidence type="ECO:0000256" key="2">
    <source>
        <dbReference type="ARBA" id="ARBA00022691"/>
    </source>
</evidence>
<evidence type="ECO:0000256" key="4">
    <source>
        <dbReference type="ARBA" id="ARBA00023004"/>
    </source>
</evidence>
<dbReference type="GO" id="GO:0046872">
    <property type="term" value="F:metal ion binding"/>
    <property type="evidence" value="ECO:0007669"/>
    <property type="project" value="UniProtKB-KW"/>
</dbReference>
<dbReference type="Pfam" id="PF13186">
    <property type="entry name" value="SPASM"/>
    <property type="match status" value="1"/>
</dbReference>
<dbReference type="InterPro" id="IPR013785">
    <property type="entry name" value="Aldolase_TIM"/>
</dbReference>
<evidence type="ECO:0000259" key="6">
    <source>
        <dbReference type="PROSITE" id="PS51918"/>
    </source>
</evidence>
<dbReference type="GO" id="GO:0003824">
    <property type="term" value="F:catalytic activity"/>
    <property type="evidence" value="ECO:0007669"/>
    <property type="project" value="InterPro"/>
</dbReference>
<dbReference type="EMBL" id="AP022853">
    <property type="protein sequence ID" value="BCB26940.1"/>
    <property type="molecule type" value="Genomic_DNA"/>
</dbReference>
<keyword evidence="2" id="KW-0949">S-adenosyl-L-methionine</keyword>
<proteinExistence type="predicted"/>
<dbReference type="SFLD" id="SFLDS00029">
    <property type="entry name" value="Radical_SAM"/>
    <property type="match status" value="1"/>
</dbReference>
<evidence type="ECO:0000313" key="8">
    <source>
        <dbReference type="Proteomes" id="UP000502260"/>
    </source>
</evidence>
<protein>
    <recommendedName>
        <fullName evidence="6">Radical SAM core domain-containing protein</fullName>
    </recommendedName>
</protein>
<keyword evidence="8" id="KW-1185">Reference proteome</keyword>
<feature type="domain" description="Radical SAM core" evidence="6">
    <location>
        <begin position="32"/>
        <end position="249"/>
    </location>
</feature>
<dbReference type="CDD" id="cd21109">
    <property type="entry name" value="SPASM"/>
    <property type="match status" value="1"/>
</dbReference>
<keyword evidence="4" id="KW-0408">Iron</keyword>
<comment type="cofactor">
    <cofactor evidence="1">
        <name>[4Fe-4S] cluster</name>
        <dbReference type="ChEBI" id="CHEBI:49883"/>
    </cofactor>
</comment>
<accession>A0A6F8VC85</accession>
<dbReference type="RefSeq" id="WP_173063669.1">
    <property type="nucleotide sequence ID" value="NZ_AP022853.1"/>
</dbReference>
<evidence type="ECO:0000313" key="7">
    <source>
        <dbReference type="EMBL" id="BCB26940.1"/>
    </source>
</evidence>
<sequence length="366" mass="41803">MSDTYGIDSHKLMYHPARTAQLLEVGNDWEKAKQVYPIYIEISPVGACNHRCTFCAVDYIGYQSVMLDAEILKARLAEMGALGVKSVMYAGEGEPLLHKKIDEIVIATKEAGIDVAFTTNGVAMTERFLQTLPHISWIKVSLNAGTAASYAKIHQTKEVDFERVIANLKRAVAMKKAQNLNCTIGAQSLLLPENMNEMETLAQICRDEIGLDYLVIKPYSQHLSSDTRIYSDLDYSALIHLGERLAAYNTDSFQVIFRGHTMKKTLAKESTRYPRCYATPFVWAYLMANGALYGCSAYLLDKRFEYGNINQSTFKDIWESEQRRQNFHFIRDQLDIKDCRVNCRMDEVNRYLHRIDQHLVPHVNFI</sequence>
<dbReference type="SUPFAM" id="SSF102114">
    <property type="entry name" value="Radical SAM enzymes"/>
    <property type="match status" value="1"/>
</dbReference>
<dbReference type="InterPro" id="IPR007197">
    <property type="entry name" value="rSAM"/>
</dbReference>
<dbReference type="PANTHER" id="PTHR11228:SF7">
    <property type="entry name" value="PQQA PEPTIDE CYCLASE"/>
    <property type="match status" value="1"/>
</dbReference>
<evidence type="ECO:0000256" key="1">
    <source>
        <dbReference type="ARBA" id="ARBA00001966"/>
    </source>
</evidence>
<dbReference type="InterPro" id="IPR023885">
    <property type="entry name" value="4Fe4S-binding_SPASM_dom"/>
</dbReference>
<dbReference type="InterPro" id="IPR058240">
    <property type="entry name" value="rSAM_sf"/>
</dbReference>
<dbReference type="PANTHER" id="PTHR11228">
    <property type="entry name" value="RADICAL SAM DOMAIN PROTEIN"/>
    <property type="match status" value="1"/>
</dbReference>
<gene>
    <name evidence="7" type="ORF">SKTS_18260</name>
</gene>
<reference evidence="8" key="1">
    <citation type="submission" date="2020-03" db="EMBL/GenBank/DDBJ databases">
        <title>Complete genome sequence of sulfur-oxidizing bacterium skT11.</title>
        <authorList>
            <person name="Kanda M."/>
            <person name="Kojima H."/>
            <person name="Fukui M."/>
        </authorList>
    </citation>
    <scope>NUCLEOTIDE SEQUENCE [LARGE SCALE GENOMIC DNA]</scope>
    <source>
        <strain evidence="8">skT11</strain>
    </source>
</reference>
<name>A0A6F8VC85_9PROT</name>
<dbReference type="PROSITE" id="PS51918">
    <property type="entry name" value="RADICAL_SAM"/>
    <property type="match status" value="1"/>
</dbReference>
<dbReference type="CDD" id="cd01335">
    <property type="entry name" value="Radical_SAM"/>
    <property type="match status" value="1"/>
</dbReference>